<evidence type="ECO:0000313" key="7">
    <source>
        <dbReference type="EMBL" id="HGG02401.1"/>
    </source>
</evidence>
<keyword evidence="4" id="KW-0720">Serine protease</keyword>
<dbReference type="InterPro" id="IPR000209">
    <property type="entry name" value="Peptidase_S8/S53_dom"/>
</dbReference>
<dbReference type="InterPro" id="IPR023828">
    <property type="entry name" value="Peptidase_S8_Ser-AS"/>
</dbReference>
<evidence type="ECO:0000256" key="4">
    <source>
        <dbReference type="ARBA" id="ARBA00022825"/>
    </source>
</evidence>
<dbReference type="SUPFAM" id="SSF49785">
    <property type="entry name" value="Galactose-binding domain-like"/>
    <property type="match status" value="1"/>
</dbReference>
<dbReference type="PROSITE" id="PS00138">
    <property type="entry name" value="SUBTILASE_SER"/>
    <property type="match status" value="1"/>
</dbReference>
<evidence type="ECO:0000256" key="2">
    <source>
        <dbReference type="ARBA" id="ARBA00022670"/>
    </source>
</evidence>
<dbReference type="GO" id="GO:0004252">
    <property type="term" value="F:serine-type endopeptidase activity"/>
    <property type="evidence" value="ECO:0007669"/>
    <property type="project" value="InterPro"/>
</dbReference>
<feature type="domain" description="Peptidase S8/S53" evidence="6">
    <location>
        <begin position="91"/>
        <end position="344"/>
    </location>
</feature>
<evidence type="ECO:0000256" key="1">
    <source>
        <dbReference type="ARBA" id="ARBA00011073"/>
    </source>
</evidence>
<comment type="similarity">
    <text evidence="1 5">Belongs to the peptidase S8 family.</text>
</comment>
<keyword evidence="3" id="KW-0378">Hydrolase</keyword>
<dbReference type="InterPro" id="IPR036852">
    <property type="entry name" value="Peptidase_S8/S53_dom_sf"/>
</dbReference>
<comment type="caution">
    <text evidence="5">Lacks conserved residue(s) required for the propagation of feature annotation.</text>
</comment>
<dbReference type="PANTHER" id="PTHR43806">
    <property type="entry name" value="PEPTIDASE S8"/>
    <property type="match status" value="1"/>
</dbReference>
<dbReference type="Gene3D" id="2.60.120.380">
    <property type="match status" value="1"/>
</dbReference>
<dbReference type="PANTHER" id="PTHR43806:SF11">
    <property type="entry name" value="CEREVISIN-RELATED"/>
    <property type="match status" value="1"/>
</dbReference>
<dbReference type="EMBL" id="DSPX01000179">
    <property type="protein sequence ID" value="HGG02401.1"/>
    <property type="molecule type" value="Genomic_DNA"/>
</dbReference>
<dbReference type="GO" id="GO:0006508">
    <property type="term" value="P:proteolysis"/>
    <property type="evidence" value="ECO:0007669"/>
    <property type="project" value="UniProtKB-KW"/>
</dbReference>
<name>A0A7C3ZNW6_9CYAN</name>
<comment type="caution">
    <text evidence="7">The sequence shown here is derived from an EMBL/GenBank/DDBJ whole genome shotgun (WGS) entry which is preliminary data.</text>
</comment>
<gene>
    <name evidence="7" type="ORF">ENR15_17590</name>
</gene>
<dbReference type="Gene3D" id="3.40.50.200">
    <property type="entry name" value="Peptidase S8/S53 domain"/>
    <property type="match status" value="1"/>
</dbReference>
<dbReference type="Pfam" id="PF00082">
    <property type="entry name" value="Peptidase_S8"/>
    <property type="match status" value="1"/>
</dbReference>
<dbReference type="InterPro" id="IPR050131">
    <property type="entry name" value="Peptidase_S8_subtilisin-like"/>
</dbReference>
<evidence type="ECO:0000259" key="6">
    <source>
        <dbReference type="Pfam" id="PF00082"/>
    </source>
</evidence>
<proteinExistence type="inferred from homology"/>
<organism evidence="7">
    <name type="scientific">Planktothricoides sp. SpSt-374</name>
    <dbReference type="NCBI Taxonomy" id="2282167"/>
    <lineage>
        <taxon>Bacteria</taxon>
        <taxon>Bacillati</taxon>
        <taxon>Cyanobacteriota</taxon>
        <taxon>Cyanophyceae</taxon>
        <taxon>Oscillatoriophycideae</taxon>
        <taxon>Oscillatoriales</taxon>
        <taxon>Oscillatoriaceae</taxon>
        <taxon>Planktothricoides</taxon>
    </lineage>
</organism>
<keyword evidence="2" id="KW-0645">Protease</keyword>
<dbReference type="PROSITE" id="PS51892">
    <property type="entry name" value="SUBTILASE"/>
    <property type="match status" value="1"/>
</dbReference>
<reference evidence="7" key="1">
    <citation type="journal article" date="2020" name="mSystems">
        <title>Genome- and Community-Level Interaction Insights into Carbon Utilization and Element Cycling Functions of Hydrothermarchaeota in Hydrothermal Sediment.</title>
        <authorList>
            <person name="Zhou Z."/>
            <person name="Liu Y."/>
            <person name="Xu W."/>
            <person name="Pan J."/>
            <person name="Luo Z.H."/>
            <person name="Li M."/>
        </authorList>
    </citation>
    <scope>NUCLEOTIDE SEQUENCE [LARGE SCALE GENOMIC DNA]</scope>
    <source>
        <strain evidence="7">SpSt-374</strain>
    </source>
</reference>
<dbReference type="InterPro" id="IPR008979">
    <property type="entry name" value="Galactose-bd-like_sf"/>
</dbReference>
<sequence>MVGAFAVAGASIPTLGLSSSVSEAGINAQRLHEPPYNLIGRKIAIGAVDIGRPRKFGWDKSVQNHREIPVQGVFFQDTLPKPNAVEELPETMAQEHAEQVAAVMVSSDKTSRGVAPGAKLYAAGVGRLERNGQPEECVAAQHLAGQNGGDLRAINLSFGESLEQDPRPNARLDGNALLTQCLDWSARVHDVLYVVAGNQGSGGIPIPTDNYNGVNVAFSTLYEGMFRKVDLANVGTDFSGVLTRLVGKESNVNNRRLVSIVAPGSNLELLTLDGQRTVTSGTSFAAPHVTATVALLQEYGDRQLSQKTPQWTLDARRHQVMKAVLLNSADKIKDQGDGLRLGMGRDLLGAGNRNWLDSDAYKSPEIPLDGEMGSGHLDAFRAYQQFSAGQWSPAQAVPALGWDYREVSDKSYQDYVLEAPLQSGSFVAVTLTWNRLVELNDSNGNKQYDLGESFADRGLNDLNLYLMPAEENNTSKSISASTSQVDSTEHIFFPVPKTGRYKIRVQYAKSAFEGTQPYALAWWTVPSR</sequence>
<dbReference type="SUPFAM" id="SSF52743">
    <property type="entry name" value="Subtilisin-like"/>
    <property type="match status" value="1"/>
</dbReference>
<accession>A0A7C3ZNW6</accession>
<protein>
    <submittedName>
        <fullName evidence="7">Peptidase S8 and S53 subtilisin kexin sedolisin</fullName>
    </submittedName>
</protein>
<dbReference type="AlphaFoldDB" id="A0A7C3ZNW6"/>
<evidence type="ECO:0000256" key="5">
    <source>
        <dbReference type="PROSITE-ProRule" id="PRU01240"/>
    </source>
</evidence>
<evidence type="ECO:0000256" key="3">
    <source>
        <dbReference type="ARBA" id="ARBA00022801"/>
    </source>
</evidence>